<keyword evidence="1" id="KW-0472">Membrane</keyword>
<name>A0A9D1HKN7_9FIRM</name>
<feature type="transmembrane region" description="Helical" evidence="1">
    <location>
        <begin position="35"/>
        <end position="57"/>
    </location>
</feature>
<sequence length="89" mass="9858">MKRQRMISKIRAALLAKFAVASISGGKYGKVCNGLVIISLILASLVALLQFLIFLFIKQSFFIEADRLTGVKYIKSEPLQVRILCIGGR</sequence>
<evidence type="ECO:0000313" key="3">
    <source>
        <dbReference type="Proteomes" id="UP000824124"/>
    </source>
</evidence>
<proteinExistence type="predicted"/>
<accession>A0A9D1HKN7</accession>
<comment type="caution">
    <text evidence="2">The sequence shown here is derived from an EMBL/GenBank/DDBJ whole genome shotgun (WGS) entry which is preliminary data.</text>
</comment>
<dbReference type="EMBL" id="DVMH01000030">
    <property type="protein sequence ID" value="HIU10810.1"/>
    <property type="molecule type" value="Genomic_DNA"/>
</dbReference>
<reference evidence="2" key="1">
    <citation type="submission" date="2020-10" db="EMBL/GenBank/DDBJ databases">
        <authorList>
            <person name="Gilroy R."/>
        </authorList>
    </citation>
    <scope>NUCLEOTIDE SEQUENCE</scope>
    <source>
        <strain evidence="2">2830</strain>
    </source>
</reference>
<keyword evidence="1" id="KW-0812">Transmembrane</keyword>
<organism evidence="2 3">
    <name type="scientific">Candidatus Avidehalobacter gallistercoris</name>
    <dbReference type="NCBI Taxonomy" id="2840694"/>
    <lineage>
        <taxon>Bacteria</taxon>
        <taxon>Bacillati</taxon>
        <taxon>Bacillota</taxon>
        <taxon>Clostridia</taxon>
        <taxon>Eubacteriales</taxon>
        <taxon>Peptococcaceae</taxon>
        <taxon>Peptococcaceae incertae sedis</taxon>
        <taxon>Candidatus Avidehalobacter</taxon>
    </lineage>
</organism>
<dbReference type="Proteomes" id="UP000824124">
    <property type="component" value="Unassembled WGS sequence"/>
</dbReference>
<protein>
    <submittedName>
        <fullName evidence="2">Uncharacterized protein</fullName>
    </submittedName>
</protein>
<reference evidence="2" key="2">
    <citation type="journal article" date="2021" name="PeerJ">
        <title>Extensive microbial diversity within the chicken gut microbiome revealed by metagenomics and culture.</title>
        <authorList>
            <person name="Gilroy R."/>
            <person name="Ravi A."/>
            <person name="Getino M."/>
            <person name="Pursley I."/>
            <person name="Horton D.L."/>
            <person name="Alikhan N.F."/>
            <person name="Baker D."/>
            <person name="Gharbi K."/>
            <person name="Hall N."/>
            <person name="Watson M."/>
            <person name="Adriaenssens E.M."/>
            <person name="Foster-Nyarko E."/>
            <person name="Jarju S."/>
            <person name="Secka A."/>
            <person name="Antonio M."/>
            <person name="Oren A."/>
            <person name="Chaudhuri R.R."/>
            <person name="La Ragione R."/>
            <person name="Hildebrand F."/>
            <person name="Pallen M.J."/>
        </authorList>
    </citation>
    <scope>NUCLEOTIDE SEQUENCE</scope>
    <source>
        <strain evidence="2">2830</strain>
    </source>
</reference>
<dbReference type="AlphaFoldDB" id="A0A9D1HKN7"/>
<evidence type="ECO:0000256" key="1">
    <source>
        <dbReference type="SAM" id="Phobius"/>
    </source>
</evidence>
<keyword evidence="1" id="KW-1133">Transmembrane helix</keyword>
<gene>
    <name evidence="2" type="ORF">IAB00_06195</name>
</gene>
<evidence type="ECO:0000313" key="2">
    <source>
        <dbReference type="EMBL" id="HIU10810.1"/>
    </source>
</evidence>